<dbReference type="Proteomes" id="UP000004528">
    <property type="component" value="Unassembled WGS sequence"/>
</dbReference>
<dbReference type="InterPro" id="IPR036259">
    <property type="entry name" value="MFS_trans_sf"/>
</dbReference>
<keyword evidence="1" id="KW-1133">Transmembrane helix</keyword>
<dbReference type="STRING" id="585506.HMPREF0877_1238"/>
<feature type="transmembrane region" description="Helical" evidence="1">
    <location>
        <begin position="39"/>
        <end position="66"/>
    </location>
</feature>
<feature type="transmembrane region" description="Helical" evidence="1">
    <location>
        <begin position="12"/>
        <end position="33"/>
    </location>
</feature>
<organism evidence="2 3">
    <name type="scientific">Weissella paramesenteroides ATCC 33313</name>
    <dbReference type="NCBI Taxonomy" id="585506"/>
    <lineage>
        <taxon>Bacteria</taxon>
        <taxon>Bacillati</taxon>
        <taxon>Bacillota</taxon>
        <taxon>Bacilli</taxon>
        <taxon>Lactobacillales</taxon>
        <taxon>Lactobacillaceae</taxon>
        <taxon>Weissella</taxon>
    </lineage>
</organism>
<name>C5RB93_WEIPA</name>
<feature type="transmembrane region" description="Helical" evidence="1">
    <location>
        <begin position="92"/>
        <end position="113"/>
    </location>
</feature>
<keyword evidence="3" id="KW-1185">Reference proteome</keyword>
<dbReference type="HOGENOM" id="CLU_2048774_0_0_9"/>
<dbReference type="AlphaFoldDB" id="C5RB93"/>
<protein>
    <submittedName>
        <fullName evidence="2">Uncharacterized protein</fullName>
    </submittedName>
</protein>
<comment type="caution">
    <text evidence="2">The sequence shown here is derived from an EMBL/GenBank/DDBJ whole genome shotgun (WGS) entry which is preliminary data.</text>
</comment>
<evidence type="ECO:0000313" key="2">
    <source>
        <dbReference type="EMBL" id="EER74762.1"/>
    </source>
</evidence>
<evidence type="ECO:0000313" key="3">
    <source>
        <dbReference type="Proteomes" id="UP000004528"/>
    </source>
</evidence>
<proteinExistence type="predicted"/>
<accession>C5RB93</accession>
<dbReference type="SUPFAM" id="SSF103473">
    <property type="entry name" value="MFS general substrate transporter"/>
    <property type="match status" value="1"/>
</dbReference>
<keyword evidence="1" id="KW-0812">Transmembrane</keyword>
<evidence type="ECO:0000256" key="1">
    <source>
        <dbReference type="SAM" id="Phobius"/>
    </source>
</evidence>
<gene>
    <name evidence="2" type="ORF">HMPREF0877_1238</name>
</gene>
<dbReference type="EMBL" id="ACKU01000014">
    <property type="protein sequence ID" value="EER74762.1"/>
    <property type="molecule type" value="Genomic_DNA"/>
</dbReference>
<reference evidence="2 3" key="1">
    <citation type="submission" date="2009-04" db="EMBL/GenBank/DDBJ databases">
        <authorList>
            <person name="Qin X."/>
            <person name="Bachman B."/>
            <person name="Battles P."/>
            <person name="Bell A."/>
            <person name="Bess C."/>
            <person name="Bickham C."/>
            <person name="Chaboub L."/>
            <person name="Chen D."/>
            <person name="Coyle M."/>
            <person name="Deiros D.R."/>
            <person name="Dinh H."/>
            <person name="Forbes L."/>
            <person name="Fowler G."/>
            <person name="Francisco L."/>
            <person name="Fu Q."/>
            <person name="Gubbala S."/>
            <person name="Hale W."/>
            <person name="Han Y."/>
            <person name="Hemphill L."/>
            <person name="Highlander S.K."/>
            <person name="Hirani K."/>
            <person name="Hogues M."/>
            <person name="Jackson L."/>
            <person name="Jakkamsetti A."/>
            <person name="Javaid M."/>
            <person name="Jiang H."/>
            <person name="Korchina V."/>
            <person name="Kovar C."/>
            <person name="Lara F."/>
            <person name="Lee S."/>
            <person name="Mata R."/>
            <person name="Mathew T."/>
            <person name="Moen C."/>
            <person name="Morales K."/>
            <person name="Munidasa M."/>
            <person name="Nazareth L."/>
            <person name="Ngo R."/>
            <person name="Nguyen L."/>
            <person name="Okwuonu G."/>
            <person name="Ongeri F."/>
            <person name="Patil S."/>
            <person name="Petrosino J."/>
            <person name="Pham C."/>
            <person name="Pham P."/>
            <person name="Pu L.-L."/>
            <person name="Puazo M."/>
            <person name="Raj R."/>
            <person name="Reid J."/>
            <person name="Rouhana J."/>
            <person name="Saada N."/>
            <person name="Shang Y."/>
            <person name="Simmons D."/>
            <person name="Thornton R."/>
            <person name="Warren J."/>
            <person name="Weissenberger G."/>
            <person name="Zhang J."/>
            <person name="Zhang L."/>
            <person name="Zhou C."/>
            <person name="Zhu D."/>
            <person name="Muzny D."/>
            <person name="Worley K."/>
            <person name="Gibbs R."/>
        </authorList>
    </citation>
    <scope>NUCLEOTIDE SEQUENCE [LARGE SCALE GENOMIC DNA]</scope>
    <source>
        <strain evidence="2 3">ATCC 33313</strain>
    </source>
</reference>
<keyword evidence="1" id="KW-0472">Membrane</keyword>
<sequence>MLDENKKMKTMGIFIGSLVLGSLIAVFMSLKIYHHLSYIYLIWTMNSIFSVTFGLLLLILAIYLLTNTSDKKTIFKSGQRIKRLLHRTGSTFIFNLLRLVGLNLCLLMVLEILNRLLAEG</sequence>